<proteinExistence type="predicted"/>
<accession>A0A1H9WHR2</accession>
<dbReference type="InterPro" id="IPR032710">
    <property type="entry name" value="NTF2-like_dom_sf"/>
</dbReference>
<dbReference type="InterPro" id="IPR037401">
    <property type="entry name" value="SnoaL-like"/>
</dbReference>
<feature type="domain" description="SnoaL-like" evidence="1">
    <location>
        <begin position="18"/>
        <end position="146"/>
    </location>
</feature>
<name>A0A1H9WHR2_9PSEU</name>
<sequence>MYVTTDTALAADTASALQELVDRQEIVDTLHRFAFGRDLGDRALFESAFTTDAEFDFRPAATKCGLEVPLFEGIEMIAGIVLDPRLHTTHSVTNTRVSVDGDTASLSAIVEAQHLPADDHSRHALLKNLYAATLVRDGKRWRIKHVTIDNVWYTGDPQVIVGA</sequence>
<protein>
    <submittedName>
        <fullName evidence="2">SnoaL-like domain-containing protein</fullName>
    </submittedName>
</protein>
<organism evidence="2 3">
    <name type="scientific">Actinokineospora terrae</name>
    <dbReference type="NCBI Taxonomy" id="155974"/>
    <lineage>
        <taxon>Bacteria</taxon>
        <taxon>Bacillati</taxon>
        <taxon>Actinomycetota</taxon>
        <taxon>Actinomycetes</taxon>
        <taxon>Pseudonocardiales</taxon>
        <taxon>Pseudonocardiaceae</taxon>
        <taxon>Actinokineospora</taxon>
    </lineage>
</organism>
<dbReference type="Pfam" id="PF13577">
    <property type="entry name" value="SnoaL_4"/>
    <property type="match status" value="1"/>
</dbReference>
<dbReference type="AlphaFoldDB" id="A0A1H9WHR2"/>
<evidence type="ECO:0000259" key="1">
    <source>
        <dbReference type="Pfam" id="PF13577"/>
    </source>
</evidence>
<evidence type="ECO:0000313" key="3">
    <source>
        <dbReference type="Proteomes" id="UP000199051"/>
    </source>
</evidence>
<dbReference type="RefSeq" id="WP_092782895.1">
    <property type="nucleotide sequence ID" value="NZ_FOGI01000010.1"/>
</dbReference>
<dbReference type="Gene3D" id="3.10.450.50">
    <property type="match status" value="1"/>
</dbReference>
<dbReference type="Proteomes" id="UP000199051">
    <property type="component" value="Unassembled WGS sequence"/>
</dbReference>
<dbReference type="STRING" id="155974.SAMN04487818_110211"/>
<dbReference type="SUPFAM" id="SSF54427">
    <property type="entry name" value="NTF2-like"/>
    <property type="match status" value="1"/>
</dbReference>
<evidence type="ECO:0000313" key="2">
    <source>
        <dbReference type="EMBL" id="SES33361.1"/>
    </source>
</evidence>
<dbReference type="EMBL" id="FOGI01000010">
    <property type="protein sequence ID" value="SES33361.1"/>
    <property type="molecule type" value="Genomic_DNA"/>
</dbReference>
<keyword evidence="3" id="KW-1185">Reference proteome</keyword>
<reference evidence="3" key="1">
    <citation type="submission" date="2016-10" db="EMBL/GenBank/DDBJ databases">
        <authorList>
            <person name="Varghese N."/>
            <person name="Submissions S."/>
        </authorList>
    </citation>
    <scope>NUCLEOTIDE SEQUENCE [LARGE SCALE GENOMIC DNA]</scope>
    <source>
        <strain evidence="3">DSM 44260</strain>
    </source>
</reference>
<gene>
    <name evidence="2" type="ORF">SAMN04487818_110211</name>
</gene>